<feature type="compositionally biased region" description="Pro residues" evidence="3">
    <location>
        <begin position="518"/>
        <end position="532"/>
    </location>
</feature>
<feature type="compositionally biased region" description="Pro residues" evidence="3">
    <location>
        <begin position="1182"/>
        <end position="1203"/>
    </location>
</feature>
<feature type="region of interest" description="Disordered" evidence="3">
    <location>
        <begin position="993"/>
        <end position="1234"/>
    </location>
</feature>
<feature type="domain" description="Fibronectin type-III" evidence="5">
    <location>
        <begin position="29"/>
        <end position="131"/>
    </location>
</feature>
<evidence type="ECO:0000256" key="1">
    <source>
        <dbReference type="ARBA" id="ARBA00022737"/>
    </source>
</evidence>
<feature type="compositionally biased region" description="Basic and acidic residues" evidence="3">
    <location>
        <begin position="744"/>
        <end position="761"/>
    </location>
</feature>
<name>A0A8D8BUQ5_CULPI</name>
<feature type="domain" description="Ig-like" evidence="4">
    <location>
        <begin position="229"/>
        <end position="322"/>
    </location>
</feature>
<dbReference type="FunFam" id="2.60.40.10:FF:001806">
    <property type="entry name" value="Blast:Twitchin"/>
    <property type="match status" value="1"/>
</dbReference>
<dbReference type="InterPro" id="IPR003598">
    <property type="entry name" value="Ig_sub2"/>
</dbReference>
<feature type="compositionally biased region" description="Low complexity" evidence="3">
    <location>
        <begin position="1167"/>
        <end position="1181"/>
    </location>
</feature>
<dbReference type="Pfam" id="PF00041">
    <property type="entry name" value="fn3"/>
    <property type="match status" value="2"/>
</dbReference>
<feature type="compositionally biased region" description="Basic and acidic residues" evidence="3">
    <location>
        <begin position="886"/>
        <end position="935"/>
    </location>
</feature>
<feature type="compositionally biased region" description="Polar residues" evidence="3">
    <location>
        <begin position="1042"/>
        <end position="1052"/>
    </location>
</feature>
<dbReference type="InterPro" id="IPR003599">
    <property type="entry name" value="Ig_sub"/>
</dbReference>
<dbReference type="InterPro" id="IPR007110">
    <property type="entry name" value="Ig-like_dom"/>
</dbReference>
<proteinExistence type="predicted"/>
<feature type="compositionally biased region" description="Basic and acidic residues" evidence="3">
    <location>
        <begin position="1006"/>
        <end position="1022"/>
    </location>
</feature>
<reference evidence="6" key="1">
    <citation type="submission" date="2021-05" db="EMBL/GenBank/DDBJ databases">
        <authorList>
            <person name="Alioto T."/>
            <person name="Alioto T."/>
            <person name="Gomez Garrido J."/>
        </authorList>
    </citation>
    <scope>NUCLEOTIDE SEQUENCE</scope>
</reference>
<dbReference type="InterPro" id="IPR013783">
    <property type="entry name" value="Ig-like_fold"/>
</dbReference>
<dbReference type="Pfam" id="PF07679">
    <property type="entry name" value="I-set"/>
    <property type="match status" value="2"/>
</dbReference>
<dbReference type="InterPro" id="IPR050964">
    <property type="entry name" value="Striated_Muscle_Regulatory"/>
</dbReference>
<dbReference type="SMART" id="SM00060">
    <property type="entry name" value="FN3"/>
    <property type="match status" value="2"/>
</dbReference>
<evidence type="ECO:0000259" key="4">
    <source>
        <dbReference type="PROSITE" id="PS50835"/>
    </source>
</evidence>
<dbReference type="FunFam" id="2.60.40.10:FF:000612">
    <property type="entry name" value="palladin isoform X1"/>
    <property type="match status" value="1"/>
</dbReference>
<dbReference type="SMART" id="SM00409">
    <property type="entry name" value="IG"/>
    <property type="match status" value="2"/>
</dbReference>
<dbReference type="EMBL" id="HBUE01089089">
    <property type="protein sequence ID" value="CAG6480679.1"/>
    <property type="molecule type" value="Transcribed_RNA"/>
</dbReference>
<feature type="region of interest" description="Disordered" evidence="3">
    <location>
        <begin position="605"/>
        <end position="638"/>
    </location>
</feature>
<feature type="compositionally biased region" description="Basic and acidic residues" evidence="3">
    <location>
        <begin position="663"/>
        <end position="673"/>
    </location>
</feature>
<feature type="compositionally biased region" description="Acidic residues" evidence="3">
    <location>
        <begin position="763"/>
        <end position="772"/>
    </location>
</feature>
<feature type="region of interest" description="Disordered" evidence="3">
    <location>
        <begin position="885"/>
        <end position="954"/>
    </location>
</feature>
<feature type="compositionally biased region" description="Low complexity" evidence="3">
    <location>
        <begin position="683"/>
        <end position="697"/>
    </location>
</feature>
<dbReference type="PANTHER" id="PTHR13817">
    <property type="entry name" value="TITIN"/>
    <property type="match status" value="1"/>
</dbReference>
<feature type="compositionally biased region" description="Basic and acidic residues" evidence="3">
    <location>
        <begin position="698"/>
        <end position="716"/>
    </location>
</feature>
<evidence type="ECO:0000256" key="2">
    <source>
        <dbReference type="ARBA" id="ARBA00023319"/>
    </source>
</evidence>
<keyword evidence="1" id="KW-0677">Repeat</keyword>
<accession>A0A8D8BUQ5</accession>
<feature type="region of interest" description="Disordered" evidence="3">
    <location>
        <begin position="495"/>
        <end position="581"/>
    </location>
</feature>
<dbReference type="InterPro" id="IPR003961">
    <property type="entry name" value="FN3_dom"/>
</dbReference>
<protein>
    <submittedName>
        <fullName evidence="6">Twitchin</fullName>
    </submittedName>
</protein>
<feature type="compositionally biased region" description="Basic and acidic residues" evidence="3">
    <location>
        <begin position="451"/>
        <end position="466"/>
    </location>
</feature>
<dbReference type="InterPro" id="IPR036179">
    <property type="entry name" value="Ig-like_dom_sf"/>
</dbReference>
<feature type="compositionally biased region" description="Polar residues" evidence="3">
    <location>
        <begin position="1"/>
        <end position="12"/>
    </location>
</feature>
<sequence length="1295" mass="144702">MGNQPTKHSGSSGRPKKAVHWKSAEPPSPPGKPMLVPGTPDSSAPDIVTLRWKRPTSDGGSPILGYIVEHRRTGSPHWVRATVVLIQATELSFSGLEPGWRYQFRVTAQNIVGQSDCSELSDALTVTLQRAAIAPPRFIYELNDTTAIENEKIEFRVSVAGTPAPQISWFKDGFEMFSSRRTKILSEGDFSVLIIHQAALTDEGEIKCTATNSAGSAVTICNLSIDAYPKIRLPRQYEDGLIIEADEVIRLKVGLAGQPTPIVEWSHNGEVLTNGGRYEIETSDKNSSLRISNAQRSDRGEYNLRAINKLGEDYASFLVTVTAKPEPPGKITVSMSLGKSVTLSWAEPEDDGGCKIGNYIVEYYRLGWDVWLKASTCRQLTTTLSGLIEGSQYRFRVKAENPYGLSEPSDISDTVFIPDPKRGINSATQIPETKDKEDKECQTPLAVPRKRREESSSPAREAEQVKKAKAFTPETYSRDEIVREMSYGARDEDFFKPKFQEPPKQPVVPSVVVTEPAAPEPTPAPPRSPQPQRPQSFASPLKAMEKFSKEPSPLAFRSSDNSLAPREATTPTSPDKPAIHNSSEFMLVLYNEREAKNTTRNSTFDFDLEDMAAPPPPLSLSAPELNVEPPPAPAMRPAVSSTELLYERAMARFYQAVAMEESENQRKEVEQRRRSSYGGGGADQQQQQNGGQDAVARLADRRSSLRRRLSGDKEAIVKQSSFESSDGRQHSSTVDSVIPEEKEEQVVERDEVRVEEEHSIVDEVLEELDEEGSMTGSMDSFMEELKRRESARSSRSRVMSDEEEEMETYHPRQRLVSPYRNPDPSQAIEVLTKPLPMPDPNFVPKPILKRPSTEILTRDEKDKKELEVKEVEVAVEKVEVPVVVQEPKEEKKAIPPSKPERKSLMNFLERKSPAKEEPPKPVVEREKTPEIKQQDEIQAPLSEKQGPSEEEIKQAIVQEAARQKRRVSRQNSEEEAKAIANFYGEILERVESSKKPRKLPLYNNPDELRKLNSRETSYDRFARSRSGSASPMPPEDIYLAQKSRSPSLTSEQIVLKGKPARESKILRQRSASIETEPARPPSVAKEVPVVSPTPPRSEQPPKLETAFIPSAYDEPVRKSRPLRESTAIAKKRNVSSTRSSRNSSATRDAESIPDTLEAARRARLRSASKSPSALQRTTVTLTPPPPPTAVEPPKPPTPTPIPTPAKEAPKTPPEPRSRSQSQTREPPTDPQDDSLKYTMSYLTDVALFVFACWLYLFKNPKWAIPVIALIVYRQIKDAMRDRMPPWVRRSLGTDS</sequence>
<feature type="region of interest" description="Disordered" evidence="3">
    <location>
        <begin position="1"/>
        <end position="46"/>
    </location>
</feature>
<keyword evidence="2" id="KW-0393">Immunoglobulin domain</keyword>
<feature type="domain" description="Fibronectin type-III" evidence="5">
    <location>
        <begin position="327"/>
        <end position="420"/>
    </location>
</feature>
<dbReference type="GO" id="GO:0031430">
    <property type="term" value="C:M band"/>
    <property type="evidence" value="ECO:0007669"/>
    <property type="project" value="TreeGrafter"/>
</dbReference>
<dbReference type="SMART" id="SM00408">
    <property type="entry name" value="IGc2"/>
    <property type="match status" value="2"/>
</dbReference>
<feature type="region of interest" description="Disordered" evidence="3">
    <location>
        <begin position="658"/>
        <end position="826"/>
    </location>
</feature>
<evidence type="ECO:0000256" key="3">
    <source>
        <dbReference type="SAM" id="MobiDB-lite"/>
    </source>
</evidence>
<feature type="compositionally biased region" description="Basic and acidic residues" evidence="3">
    <location>
        <begin position="783"/>
        <end position="792"/>
    </location>
</feature>
<evidence type="ECO:0000259" key="5">
    <source>
        <dbReference type="PROSITE" id="PS50853"/>
    </source>
</evidence>
<dbReference type="PROSITE" id="PS50853">
    <property type="entry name" value="FN3"/>
    <property type="match status" value="2"/>
</dbReference>
<dbReference type="InterPro" id="IPR013098">
    <property type="entry name" value="Ig_I-set"/>
</dbReference>
<dbReference type="CDD" id="cd00063">
    <property type="entry name" value="FN3"/>
    <property type="match status" value="2"/>
</dbReference>
<organism evidence="6">
    <name type="scientific">Culex pipiens</name>
    <name type="common">House mosquito</name>
    <dbReference type="NCBI Taxonomy" id="7175"/>
    <lineage>
        <taxon>Eukaryota</taxon>
        <taxon>Metazoa</taxon>
        <taxon>Ecdysozoa</taxon>
        <taxon>Arthropoda</taxon>
        <taxon>Hexapoda</taxon>
        <taxon>Insecta</taxon>
        <taxon>Pterygota</taxon>
        <taxon>Neoptera</taxon>
        <taxon>Endopterygota</taxon>
        <taxon>Diptera</taxon>
        <taxon>Nematocera</taxon>
        <taxon>Culicoidea</taxon>
        <taxon>Culicidae</taxon>
        <taxon>Culicinae</taxon>
        <taxon>Culicini</taxon>
        <taxon>Culex</taxon>
        <taxon>Culex</taxon>
    </lineage>
</organism>
<dbReference type="InterPro" id="IPR036116">
    <property type="entry name" value="FN3_sf"/>
</dbReference>
<dbReference type="SUPFAM" id="SSF49265">
    <property type="entry name" value="Fibronectin type III"/>
    <property type="match status" value="2"/>
</dbReference>
<feature type="compositionally biased region" description="Basic and acidic residues" evidence="3">
    <location>
        <begin position="1114"/>
        <end position="1123"/>
    </location>
</feature>
<feature type="compositionally biased region" description="Low complexity" evidence="3">
    <location>
        <begin position="507"/>
        <end position="517"/>
    </location>
</feature>
<feature type="compositionally biased region" description="Polar residues" evidence="3">
    <location>
        <begin position="718"/>
        <end position="735"/>
    </location>
</feature>
<feature type="compositionally biased region" description="Low complexity" evidence="3">
    <location>
        <begin position="1134"/>
        <end position="1146"/>
    </location>
</feature>
<dbReference type="PROSITE" id="PS50835">
    <property type="entry name" value="IG_LIKE"/>
    <property type="match status" value="2"/>
</dbReference>
<feature type="region of interest" description="Disordered" evidence="3">
    <location>
        <begin position="409"/>
        <end position="471"/>
    </location>
</feature>
<dbReference type="PANTHER" id="PTHR13817:SF167">
    <property type="entry name" value="MYOMESIN AND MYOSIN BINDING PROTEIN"/>
    <property type="match status" value="1"/>
</dbReference>
<dbReference type="FunFam" id="2.60.40.10:FF:001834">
    <property type="entry name" value="Blast:Twitchin"/>
    <property type="match status" value="1"/>
</dbReference>
<dbReference type="FunFam" id="2.60.40.10:FF:000031">
    <property type="entry name" value="Myosin-binding protein C, slow type"/>
    <property type="match status" value="1"/>
</dbReference>
<dbReference type="Gene3D" id="2.60.40.10">
    <property type="entry name" value="Immunoglobulins"/>
    <property type="match status" value="4"/>
</dbReference>
<feature type="compositionally biased region" description="Basic and acidic residues" evidence="3">
    <location>
        <begin position="432"/>
        <end position="441"/>
    </location>
</feature>
<dbReference type="PRINTS" id="PR00014">
    <property type="entry name" value="FNTYPEIII"/>
</dbReference>
<evidence type="ECO:0000313" key="6">
    <source>
        <dbReference type="EMBL" id="CAG6480679.1"/>
    </source>
</evidence>
<feature type="domain" description="Ig-like" evidence="4">
    <location>
        <begin position="136"/>
        <end position="224"/>
    </location>
</feature>
<feature type="compositionally biased region" description="Basic and acidic residues" evidence="3">
    <location>
        <begin position="1207"/>
        <end position="1217"/>
    </location>
</feature>
<dbReference type="SUPFAM" id="SSF48726">
    <property type="entry name" value="Immunoglobulin"/>
    <property type="match status" value="2"/>
</dbReference>
<dbReference type="GO" id="GO:0045214">
    <property type="term" value="P:sarcomere organization"/>
    <property type="evidence" value="ECO:0007669"/>
    <property type="project" value="TreeGrafter"/>
</dbReference>